<dbReference type="RefSeq" id="WP_399149323.1">
    <property type="nucleotide sequence ID" value="NZ_CP147982.1"/>
</dbReference>
<evidence type="ECO:0000256" key="1">
    <source>
        <dbReference type="ARBA" id="ARBA00022603"/>
    </source>
</evidence>
<keyword evidence="7" id="KW-1185">Reference proteome</keyword>
<organism evidence="6 7">
    <name type="scientific">Streptomyces sirii</name>
    <dbReference type="NCBI Taxonomy" id="3127701"/>
    <lineage>
        <taxon>Bacteria</taxon>
        <taxon>Bacillati</taxon>
        <taxon>Actinomycetota</taxon>
        <taxon>Actinomycetes</taxon>
        <taxon>Kitasatosporales</taxon>
        <taxon>Streptomycetaceae</taxon>
        <taxon>Streptomyces</taxon>
    </lineage>
</organism>
<dbReference type="InterPro" id="IPR001077">
    <property type="entry name" value="COMT_C"/>
</dbReference>
<evidence type="ECO:0000256" key="2">
    <source>
        <dbReference type="ARBA" id="ARBA00022679"/>
    </source>
</evidence>
<evidence type="ECO:0000313" key="7">
    <source>
        <dbReference type="Proteomes" id="UP001626628"/>
    </source>
</evidence>
<dbReference type="PIRSF" id="PIRSF005739">
    <property type="entry name" value="O-mtase"/>
    <property type="match status" value="1"/>
</dbReference>
<dbReference type="SUPFAM" id="SSF53335">
    <property type="entry name" value="S-adenosyl-L-methionine-dependent methyltransferases"/>
    <property type="match status" value="1"/>
</dbReference>
<keyword evidence="1 6" id="KW-0489">Methyltransferase</keyword>
<dbReference type="InterPro" id="IPR029063">
    <property type="entry name" value="SAM-dependent_MTases_sf"/>
</dbReference>
<accession>A0ABZ2QRC1</accession>
<dbReference type="Pfam" id="PF08100">
    <property type="entry name" value="Dimerisation"/>
    <property type="match status" value="1"/>
</dbReference>
<dbReference type="EMBL" id="CP147982">
    <property type="protein sequence ID" value="WXK78580.1"/>
    <property type="molecule type" value="Genomic_DNA"/>
</dbReference>
<dbReference type="GO" id="GO:0032259">
    <property type="term" value="P:methylation"/>
    <property type="evidence" value="ECO:0007669"/>
    <property type="project" value="UniProtKB-KW"/>
</dbReference>
<evidence type="ECO:0000313" key="6">
    <source>
        <dbReference type="EMBL" id="WXK78580.1"/>
    </source>
</evidence>
<evidence type="ECO:0000256" key="3">
    <source>
        <dbReference type="ARBA" id="ARBA00022691"/>
    </source>
</evidence>
<dbReference type="CDD" id="cd02440">
    <property type="entry name" value="AdoMet_MTases"/>
    <property type="match status" value="1"/>
</dbReference>
<dbReference type="Gene3D" id="3.40.50.150">
    <property type="entry name" value="Vaccinia Virus protein VP39"/>
    <property type="match status" value="1"/>
</dbReference>
<evidence type="ECO:0000259" key="4">
    <source>
        <dbReference type="Pfam" id="PF00891"/>
    </source>
</evidence>
<evidence type="ECO:0000259" key="5">
    <source>
        <dbReference type="Pfam" id="PF08100"/>
    </source>
</evidence>
<reference evidence="6 7" key="1">
    <citation type="submission" date="2024-03" db="EMBL/GenBank/DDBJ databases">
        <title>The complete genome of Streptomyces sirii sp.nov.</title>
        <authorList>
            <person name="Zakalyukina Y.V."/>
            <person name="Belik A.R."/>
            <person name="Biryukov M.V."/>
            <person name="Baturina O.A."/>
            <person name="Kabilov M.R."/>
        </authorList>
    </citation>
    <scope>NUCLEOTIDE SEQUENCE [LARGE SCALE GENOMIC DNA]</scope>
    <source>
        <strain evidence="6 7">BP-8</strain>
    </source>
</reference>
<dbReference type="Gene3D" id="1.10.287.1350">
    <property type="match status" value="1"/>
</dbReference>
<dbReference type="Proteomes" id="UP001626628">
    <property type="component" value="Chromosome"/>
</dbReference>
<dbReference type="InterPro" id="IPR036388">
    <property type="entry name" value="WH-like_DNA-bd_sf"/>
</dbReference>
<feature type="domain" description="O-methyltransferase dimerisation" evidence="5">
    <location>
        <begin position="21"/>
        <end position="89"/>
    </location>
</feature>
<feature type="domain" description="O-methyltransferase C-terminal" evidence="4">
    <location>
        <begin position="118"/>
        <end position="324"/>
    </location>
</feature>
<dbReference type="PROSITE" id="PS51683">
    <property type="entry name" value="SAM_OMT_II"/>
    <property type="match status" value="1"/>
</dbReference>
<sequence length="346" mass="36818">MSQQPAATPLNAEASTLHMMVTGYMAAQMVRAAARLRIAAHLADGPCTLPQLADATGADPDALARFLRASAAFGLIAEPAPGTFEATPLLAALEHDGGWLSDFALAMADPVCVRPAEHYADTVLTGRPSAETALGMGFWEHLDAHPDTAESYAAGLSFGAHHCARAFATRYDLSGYRSVVDVGGGSGAMLSGILQAYPHLRGVLVDRPAALQNAGEALARHGVADRVETAPGDFLESVPSGGDLYLLKSILIDWDDTRAANLLRNVHRAATPGATLILIDWMFTQEPDPQNTFLHVSDFNMLVSTGGRVRTREQFTSLIEEAGFHIERVDGFNDGLTAWGMIEARA</sequence>
<dbReference type="Pfam" id="PF00891">
    <property type="entry name" value="Methyltransf_2"/>
    <property type="match status" value="1"/>
</dbReference>
<dbReference type="InterPro" id="IPR036390">
    <property type="entry name" value="WH_DNA-bd_sf"/>
</dbReference>
<gene>
    <name evidence="6" type="ORF">WAB15_22725</name>
</gene>
<dbReference type="InterPro" id="IPR016461">
    <property type="entry name" value="COMT-like"/>
</dbReference>
<dbReference type="PANTHER" id="PTHR43712:SF2">
    <property type="entry name" value="O-METHYLTRANSFERASE CICE"/>
    <property type="match status" value="1"/>
</dbReference>
<dbReference type="Gene3D" id="1.10.10.10">
    <property type="entry name" value="Winged helix-like DNA-binding domain superfamily/Winged helix DNA-binding domain"/>
    <property type="match status" value="1"/>
</dbReference>
<dbReference type="SUPFAM" id="SSF46785">
    <property type="entry name" value="Winged helix' DNA-binding domain"/>
    <property type="match status" value="1"/>
</dbReference>
<keyword evidence="2" id="KW-0808">Transferase</keyword>
<dbReference type="GO" id="GO:0008168">
    <property type="term" value="F:methyltransferase activity"/>
    <property type="evidence" value="ECO:0007669"/>
    <property type="project" value="UniProtKB-KW"/>
</dbReference>
<proteinExistence type="predicted"/>
<name>A0ABZ2QRC1_9ACTN</name>
<dbReference type="InterPro" id="IPR012967">
    <property type="entry name" value="COMT_dimerisation"/>
</dbReference>
<dbReference type="PANTHER" id="PTHR43712">
    <property type="entry name" value="PUTATIVE (AFU_ORTHOLOGUE AFUA_4G14580)-RELATED"/>
    <property type="match status" value="1"/>
</dbReference>
<keyword evidence="3" id="KW-0949">S-adenosyl-L-methionine</keyword>
<protein>
    <submittedName>
        <fullName evidence="6">Methyltransferase</fullName>
    </submittedName>
</protein>